<accession>A0AAV9W455</accession>
<sequence>MVTQKPPADKRNLTCDNSSSQRIPQTNKPPNIHGTPPPQKLRLVSERPENVPRYYITSYQIQQWLQNDYGIGKICFYHIVEALETALEGAPCPATFNLKPEHLARLEIKWCQQISHVLRNSLDPAVLEYLEQKFTNEFGYYLFCLAQNCSDSMPQKPSKSTDCADGKCGNSASLEDYVILNKDGTHKYVGRPQPRRVTPSGRTTVTSPGGKSRAFFDLSAIRGKSPVRKLENDKVVSKKASENDRAGKEASKTRNRAKYQRRERSRLGLTESQGWILMGILIGLLIGYWCGFPAK</sequence>
<evidence type="ECO:0000256" key="2">
    <source>
        <dbReference type="SAM" id="Phobius"/>
    </source>
</evidence>
<evidence type="ECO:0000313" key="4">
    <source>
        <dbReference type="Proteomes" id="UP001370758"/>
    </source>
</evidence>
<organism evidence="3 4">
    <name type="scientific">Arthrobotrys musiformis</name>
    <dbReference type="NCBI Taxonomy" id="47236"/>
    <lineage>
        <taxon>Eukaryota</taxon>
        <taxon>Fungi</taxon>
        <taxon>Dikarya</taxon>
        <taxon>Ascomycota</taxon>
        <taxon>Pezizomycotina</taxon>
        <taxon>Orbiliomycetes</taxon>
        <taxon>Orbiliales</taxon>
        <taxon>Orbiliaceae</taxon>
        <taxon>Arthrobotrys</taxon>
    </lineage>
</organism>
<gene>
    <name evidence="3" type="ORF">TWF481_009135</name>
</gene>
<feature type="region of interest" description="Disordered" evidence="1">
    <location>
        <begin position="1"/>
        <end position="42"/>
    </location>
</feature>
<protein>
    <submittedName>
        <fullName evidence="3">Uncharacterized protein</fullName>
    </submittedName>
</protein>
<feature type="compositionally biased region" description="Basic and acidic residues" evidence="1">
    <location>
        <begin position="231"/>
        <end position="252"/>
    </location>
</feature>
<feature type="region of interest" description="Disordered" evidence="1">
    <location>
        <begin position="188"/>
        <end position="209"/>
    </location>
</feature>
<evidence type="ECO:0000313" key="3">
    <source>
        <dbReference type="EMBL" id="KAK6501294.1"/>
    </source>
</evidence>
<dbReference type="Proteomes" id="UP001370758">
    <property type="component" value="Unassembled WGS sequence"/>
</dbReference>
<comment type="caution">
    <text evidence="3">The sequence shown here is derived from an EMBL/GenBank/DDBJ whole genome shotgun (WGS) entry which is preliminary data.</text>
</comment>
<feature type="transmembrane region" description="Helical" evidence="2">
    <location>
        <begin position="274"/>
        <end position="292"/>
    </location>
</feature>
<keyword evidence="2" id="KW-0812">Transmembrane</keyword>
<feature type="compositionally biased region" description="Polar residues" evidence="1">
    <location>
        <begin position="14"/>
        <end position="29"/>
    </location>
</feature>
<keyword evidence="2" id="KW-0472">Membrane</keyword>
<proteinExistence type="predicted"/>
<dbReference type="AlphaFoldDB" id="A0AAV9W455"/>
<dbReference type="EMBL" id="JAVHJL010000006">
    <property type="protein sequence ID" value="KAK6501294.1"/>
    <property type="molecule type" value="Genomic_DNA"/>
</dbReference>
<name>A0AAV9W455_9PEZI</name>
<keyword evidence="2" id="KW-1133">Transmembrane helix</keyword>
<feature type="compositionally biased region" description="Polar residues" evidence="1">
    <location>
        <begin position="200"/>
        <end position="209"/>
    </location>
</feature>
<evidence type="ECO:0000256" key="1">
    <source>
        <dbReference type="SAM" id="MobiDB-lite"/>
    </source>
</evidence>
<reference evidence="3 4" key="1">
    <citation type="submission" date="2023-08" db="EMBL/GenBank/DDBJ databases">
        <authorList>
            <person name="Palmer J.M."/>
        </authorList>
    </citation>
    <scope>NUCLEOTIDE SEQUENCE [LARGE SCALE GENOMIC DNA]</scope>
    <source>
        <strain evidence="3 4">TWF481</strain>
    </source>
</reference>
<feature type="region of interest" description="Disordered" evidence="1">
    <location>
        <begin position="231"/>
        <end position="264"/>
    </location>
</feature>
<keyword evidence="4" id="KW-1185">Reference proteome</keyword>